<name>A0A679C9U2_9CRYP</name>
<evidence type="ECO:0000256" key="2">
    <source>
        <dbReference type="ARBA" id="ARBA00022980"/>
    </source>
</evidence>
<evidence type="ECO:0000256" key="3">
    <source>
        <dbReference type="ARBA" id="ARBA00023274"/>
    </source>
</evidence>
<dbReference type="InterPro" id="IPR036899">
    <property type="entry name" value="Ribosomal_uL13_sf"/>
</dbReference>
<dbReference type="AlphaFoldDB" id="A0A679C9U2"/>
<dbReference type="GO" id="GO:0006412">
    <property type="term" value="P:translation"/>
    <property type="evidence" value="ECO:0007669"/>
    <property type="project" value="InterPro"/>
</dbReference>
<proteinExistence type="inferred from homology"/>
<dbReference type="Pfam" id="PF00572">
    <property type="entry name" value="Ribosomal_L13"/>
    <property type="match status" value="1"/>
</dbReference>
<dbReference type="GO" id="GO:0003729">
    <property type="term" value="F:mRNA binding"/>
    <property type="evidence" value="ECO:0007669"/>
    <property type="project" value="TreeGrafter"/>
</dbReference>
<evidence type="ECO:0000256" key="1">
    <source>
        <dbReference type="ARBA" id="ARBA00006227"/>
    </source>
</evidence>
<dbReference type="HAMAP" id="MF_01366">
    <property type="entry name" value="Ribosomal_uL13"/>
    <property type="match status" value="1"/>
</dbReference>
<dbReference type="PIRSF" id="PIRSF002181">
    <property type="entry name" value="Ribosomal_L13"/>
    <property type="match status" value="1"/>
</dbReference>
<dbReference type="CDD" id="cd00392">
    <property type="entry name" value="Ribosomal_L13"/>
    <property type="match status" value="1"/>
</dbReference>
<dbReference type="InterPro" id="IPR023563">
    <property type="entry name" value="Ribosomal_uL13_CS"/>
</dbReference>
<dbReference type="PROSITE" id="PS00783">
    <property type="entry name" value="RIBOSOMAL_L13"/>
    <property type="match status" value="1"/>
</dbReference>
<keyword evidence="5" id="KW-0934">Plastid</keyword>
<organism evidence="5">
    <name type="scientific">Cryptomonas sp. CCAC 1634B</name>
    <dbReference type="NCBI Taxonomy" id="2051848"/>
    <lineage>
        <taxon>Eukaryota</taxon>
        <taxon>Cryptophyceae</taxon>
        <taxon>Cryptomonadales</taxon>
        <taxon>Cryptomonadaceae</taxon>
        <taxon>Cryptomonas</taxon>
    </lineage>
</organism>
<dbReference type="SUPFAM" id="SSF52161">
    <property type="entry name" value="Ribosomal protein L13"/>
    <property type="match status" value="1"/>
</dbReference>
<dbReference type="EMBL" id="LC484193">
    <property type="protein sequence ID" value="BBK20482.1"/>
    <property type="molecule type" value="Genomic_DNA"/>
</dbReference>
<keyword evidence="3 4" id="KW-0687">Ribonucleoprotein</keyword>
<sequence length="144" mass="16041">MNITAYCVTHGKPWKWFLLDANSKTLGRISTEISNILLGKQDSSYTLGQQPINGVIVINASKVIITGKKQEDKLYITHSGRPGGLTIETFKALQVRMPNRIIESSVKGMLPKNSLGRKLFTKLKVYSGNEHPHTAQHPVPVYIQ</sequence>
<geneLocation type="plastid" evidence="5"/>
<dbReference type="NCBIfam" id="TIGR01066">
    <property type="entry name" value="rplM_bact"/>
    <property type="match status" value="1"/>
</dbReference>
<evidence type="ECO:0000313" key="5">
    <source>
        <dbReference type="EMBL" id="BBK20482.1"/>
    </source>
</evidence>
<keyword evidence="2 4" id="KW-0689">Ribosomal protein</keyword>
<dbReference type="GO" id="GO:0022625">
    <property type="term" value="C:cytosolic large ribosomal subunit"/>
    <property type="evidence" value="ECO:0007669"/>
    <property type="project" value="TreeGrafter"/>
</dbReference>
<evidence type="ECO:0000256" key="4">
    <source>
        <dbReference type="RuleBase" id="RU003877"/>
    </source>
</evidence>
<dbReference type="Gene3D" id="3.90.1180.10">
    <property type="entry name" value="Ribosomal protein L13"/>
    <property type="match status" value="1"/>
</dbReference>
<dbReference type="GO" id="GO:0017148">
    <property type="term" value="P:negative regulation of translation"/>
    <property type="evidence" value="ECO:0007669"/>
    <property type="project" value="TreeGrafter"/>
</dbReference>
<dbReference type="PANTHER" id="PTHR11545">
    <property type="entry name" value="RIBOSOMAL PROTEIN L13"/>
    <property type="match status" value="1"/>
</dbReference>
<gene>
    <name evidence="5" type="primary">rpl13</name>
    <name evidence="5" type="ORF">CryM1634B_p050</name>
</gene>
<dbReference type="PANTHER" id="PTHR11545:SF2">
    <property type="entry name" value="LARGE RIBOSOMAL SUBUNIT PROTEIN UL13M"/>
    <property type="match status" value="1"/>
</dbReference>
<protein>
    <submittedName>
        <fullName evidence="5">Ribosomal protein L13</fullName>
    </submittedName>
</protein>
<comment type="similarity">
    <text evidence="1 4">Belongs to the universal ribosomal protein uL13 family.</text>
</comment>
<dbReference type="InterPro" id="IPR005823">
    <property type="entry name" value="Ribosomal_uL13_bac-type"/>
</dbReference>
<dbReference type="InterPro" id="IPR005822">
    <property type="entry name" value="Ribosomal_uL13"/>
</dbReference>
<reference evidence="5" key="1">
    <citation type="journal article" date="2020" name="Genome Biol. Evol.">
        <title>Comparative plastid genomics of Cryptomonas species reveals fine-scale genomic responses to loss of photosynthesis.</title>
        <authorList>
            <person name="Tanifuji G."/>
            <person name="Kamikawa R."/>
            <person name="Moore C.E."/>
            <person name="Mills T."/>
            <person name="Onodera N.T."/>
            <person name="Kashiyama Y."/>
            <person name="Archibald J.M."/>
            <person name="Inagaki Y."/>
            <person name="Hashimoto T."/>
        </authorList>
    </citation>
    <scope>NUCLEOTIDE SEQUENCE</scope>
    <source>
        <strain evidence="5">CCAC 1634 B</strain>
    </source>
</reference>
<dbReference type="GO" id="GO:0003735">
    <property type="term" value="F:structural constituent of ribosome"/>
    <property type="evidence" value="ECO:0007669"/>
    <property type="project" value="InterPro"/>
</dbReference>
<accession>A0A679C9U2</accession>